<evidence type="ECO:0000313" key="3">
    <source>
        <dbReference type="Proteomes" id="UP000001730"/>
    </source>
</evidence>
<dbReference type="HOGENOM" id="CLU_2550835_0_0_6"/>
<keyword evidence="1" id="KW-1133">Transmembrane helix</keyword>
<keyword evidence="1" id="KW-0812">Transmembrane</keyword>
<accession>B6ENF4</accession>
<proteinExistence type="predicted"/>
<evidence type="ECO:0000256" key="1">
    <source>
        <dbReference type="SAM" id="Phobius"/>
    </source>
</evidence>
<dbReference type="KEGG" id="vsa:VSAL_I0610"/>
<protein>
    <submittedName>
        <fullName evidence="2">Exported protein</fullName>
    </submittedName>
</protein>
<evidence type="ECO:0000313" key="2">
    <source>
        <dbReference type="EMBL" id="CAQ78295.1"/>
    </source>
</evidence>
<gene>
    <name evidence="2" type="ordered locus">VSAL_I0610</name>
</gene>
<name>B6ENF4_ALISL</name>
<dbReference type="AlphaFoldDB" id="B6ENF4"/>
<keyword evidence="1" id="KW-0472">Membrane</keyword>
<reference evidence="2 3" key="1">
    <citation type="journal article" date="2008" name="BMC Genomics">
        <title>The genome sequence of the fish pathogen Aliivibrio salmonicida strain LFI1238 shows extensive evidence of gene decay.</title>
        <authorList>
            <person name="Hjerde E."/>
            <person name="Lorentzen M.S."/>
            <person name="Holden M.T."/>
            <person name="Seeger K."/>
            <person name="Paulsen S."/>
            <person name="Bason N."/>
            <person name="Churcher C."/>
            <person name="Harris D."/>
            <person name="Norbertczak H."/>
            <person name="Quail M.A."/>
            <person name="Sanders S."/>
            <person name="Thurston S."/>
            <person name="Parkhill J."/>
            <person name="Willassen N.P."/>
            <person name="Thomson N.R."/>
        </authorList>
    </citation>
    <scope>NUCLEOTIDE SEQUENCE [LARGE SCALE GENOMIC DNA]</scope>
    <source>
        <strain evidence="2 3">LFI1238</strain>
    </source>
</reference>
<sequence>MDNVPLYFYTRSIIMKKQLLTTAGICSAIAIVIFVILLNTIAVNTAYAKGNDEWILIGENVINLKTETDKIKPIALIKKDHN</sequence>
<feature type="transmembrane region" description="Helical" evidence="1">
    <location>
        <begin position="20"/>
        <end position="42"/>
    </location>
</feature>
<dbReference type="Proteomes" id="UP000001730">
    <property type="component" value="Chromosome 1"/>
</dbReference>
<dbReference type="EMBL" id="FM178379">
    <property type="protein sequence ID" value="CAQ78295.1"/>
    <property type="molecule type" value="Genomic_DNA"/>
</dbReference>
<keyword evidence="3" id="KW-1185">Reference proteome</keyword>
<organism evidence="2 3">
    <name type="scientific">Aliivibrio salmonicida (strain LFI1238)</name>
    <name type="common">Vibrio salmonicida (strain LFI1238)</name>
    <dbReference type="NCBI Taxonomy" id="316275"/>
    <lineage>
        <taxon>Bacteria</taxon>
        <taxon>Pseudomonadati</taxon>
        <taxon>Pseudomonadota</taxon>
        <taxon>Gammaproteobacteria</taxon>
        <taxon>Vibrionales</taxon>
        <taxon>Vibrionaceae</taxon>
        <taxon>Aliivibrio</taxon>
    </lineage>
</organism>